<name>A0A2I1GIU5_9GLOM</name>
<evidence type="ECO:0000313" key="4">
    <source>
        <dbReference type="Proteomes" id="UP000234323"/>
    </source>
</evidence>
<keyword evidence="4" id="KW-1185">Reference proteome</keyword>
<feature type="compositionally biased region" description="Acidic residues" evidence="1">
    <location>
        <begin position="81"/>
        <end position="115"/>
    </location>
</feature>
<keyword evidence="2" id="KW-0472">Membrane</keyword>
<dbReference type="Proteomes" id="UP000234323">
    <property type="component" value="Unassembled WGS sequence"/>
</dbReference>
<evidence type="ECO:0000313" key="3">
    <source>
        <dbReference type="EMBL" id="PKY46545.1"/>
    </source>
</evidence>
<reference evidence="3 4" key="1">
    <citation type="submission" date="2015-10" db="EMBL/GenBank/DDBJ databases">
        <title>Genome analyses suggest a sexual origin of heterokaryosis in a supposedly ancient asexual fungus.</title>
        <authorList>
            <person name="Ropars J."/>
            <person name="Sedzielewska K."/>
            <person name="Noel J."/>
            <person name="Charron P."/>
            <person name="Farinelli L."/>
            <person name="Marton T."/>
            <person name="Kruger M."/>
            <person name="Pelin A."/>
            <person name="Brachmann A."/>
            <person name="Corradi N."/>
        </authorList>
    </citation>
    <scope>NUCLEOTIDE SEQUENCE [LARGE SCALE GENOMIC DNA]</scope>
    <source>
        <strain evidence="3 4">A4</strain>
    </source>
</reference>
<accession>A0A2I1GIU5</accession>
<dbReference type="AlphaFoldDB" id="A0A2I1GIU5"/>
<gene>
    <name evidence="3" type="ORF">RhiirA4_444388</name>
</gene>
<protein>
    <submittedName>
        <fullName evidence="3">Uncharacterized protein</fullName>
    </submittedName>
</protein>
<keyword evidence="2" id="KW-1133">Transmembrane helix</keyword>
<sequence>MLLPKCQEFLLKFEHPFNQKVEDNIPLNIFFELTKICQIILLVFLCHKLGSCSPCVYILMKIMVVIIIMMMVIGDNNNDNDNYDGDNNDDGDDSDDGDDNDNDGGDGDNNNDEEEEEELYPIYIGIICYANRSKISYKFSEATIIGPK</sequence>
<keyword evidence="2" id="KW-0812">Transmembrane</keyword>
<dbReference type="EMBL" id="LLXI01000462">
    <property type="protein sequence ID" value="PKY46545.1"/>
    <property type="molecule type" value="Genomic_DNA"/>
</dbReference>
<feature type="transmembrane region" description="Helical" evidence="2">
    <location>
        <begin position="25"/>
        <end position="44"/>
    </location>
</feature>
<evidence type="ECO:0000256" key="1">
    <source>
        <dbReference type="SAM" id="MobiDB-lite"/>
    </source>
</evidence>
<organism evidence="3 4">
    <name type="scientific">Rhizophagus irregularis</name>
    <dbReference type="NCBI Taxonomy" id="588596"/>
    <lineage>
        <taxon>Eukaryota</taxon>
        <taxon>Fungi</taxon>
        <taxon>Fungi incertae sedis</taxon>
        <taxon>Mucoromycota</taxon>
        <taxon>Glomeromycotina</taxon>
        <taxon>Glomeromycetes</taxon>
        <taxon>Glomerales</taxon>
        <taxon>Glomeraceae</taxon>
        <taxon>Rhizophagus</taxon>
    </lineage>
</organism>
<feature type="transmembrane region" description="Helical" evidence="2">
    <location>
        <begin position="56"/>
        <end position="74"/>
    </location>
</feature>
<proteinExistence type="predicted"/>
<comment type="caution">
    <text evidence="3">The sequence shown here is derived from an EMBL/GenBank/DDBJ whole genome shotgun (WGS) entry which is preliminary data.</text>
</comment>
<evidence type="ECO:0000256" key="2">
    <source>
        <dbReference type="SAM" id="Phobius"/>
    </source>
</evidence>
<feature type="region of interest" description="Disordered" evidence="1">
    <location>
        <begin position="79"/>
        <end position="115"/>
    </location>
</feature>